<proteinExistence type="predicted"/>
<evidence type="ECO:0000256" key="1">
    <source>
        <dbReference type="SAM" id="Phobius"/>
    </source>
</evidence>
<name>X0YXW1_9ZZZZ</name>
<feature type="transmembrane region" description="Helical" evidence="1">
    <location>
        <begin position="324"/>
        <end position="357"/>
    </location>
</feature>
<feature type="non-terminal residue" evidence="2">
    <location>
        <position position="1"/>
    </location>
</feature>
<comment type="caution">
    <text evidence="2">The sequence shown here is derived from an EMBL/GenBank/DDBJ whole genome shotgun (WGS) entry which is preliminary data.</text>
</comment>
<protein>
    <submittedName>
        <fullName evidence="2">Uncharacterized protein</fullName>
    </submittedName>
</protein>
<feature type="transmembrane region" description="Helical" evidence="1">
    <location>
        <begin position="29"/>
        <end position="47"/>
    </location>
</feature>
<feature type="transmembrane region" description="Helical" evidence="1">
    <location>
        <begin position="231"/>
        <end position="253"/>
    </location>
</feature>
<feature type="transmembrane region" description="Helical" evidence="1">
    <location>
        <begin position="136"/>
        <end position="155"/>
    </location>
</feature>
<feature type="transmembrane region" description="Helical" evidence="1">
    <location>
        <begin position="295"/>
        <end position="312"/>
    </location>
</feature>
<feature type="transmembrane region" description="Helical" evidence="1">
    <location>
        <begin position="162"/>
        <end position="179"/>
    </location>
</feature>
<gene>
    <name evidence="2" type="ORF">S01H4_14381</name>
</gene>
<keyword evidence="1" id="KW-0472">Membrane</keyword>
<feature type="transmembrane region" description="Helical" evidence="1">
    <location>
        <begin position="95"/>
        <end position="116"/>
    </location>
</feature>
<sequence length="372" mass="42854">PRTFISCLIATLLAIYVNVSYVPYSQLAYIIITGIFNLVTIIILKIYTASNNGNNSTGPIGQSGSVRGIGITKLSSKRLKQQRIIIPKSSSSSIYMLYLLFITSHLFTSLLIEYLYKPDTNEFIYVYYKSQDLYEILNILQYLYVSFHFIIALICKLFYPSFLGNTSVLITFLYSLYIAVKDGYSDTCVFILSPLLLLLSSYSNTTNNTVQQSKLSKSILSFEYTQRYYPVYLSIFLYISYRIIKIIIIQPLFIKLGYELPLHIDLNQYNLVYMLQSNSKGYIFEWTLLQCIKELILYIANIPINIYIINYLGKTSKKIQLSKLFILIPLAILGILFTDIYCAQLLYIASFIISIIINKKGKRQQERGKKIL</sequence>
<organism evidence="2">
    <name type="scientific">marine sediment metagenome</name>
    <dbReference type="NCBI Taxonomy" id="412755"/>
    <lineage>
        <taxon>unclassified sequences</taxon>
        <taxon>metagenomes</taxon>
        <taxon>ecological metagenomes</taxon>
    </lineage>
</organism>
<keyword evidence="1" id="KW-0812">Transmembrane</keyword>
<reference evidence="2" key="1">
    <citation type="journal article" date="2014" name="Front. Microbiol.">
        <title>High frequency of phylogenetically diverse reductive dehalogenase-homologous genes in deep subseafloor sedimentary metagenomes.</title>
        <authorList>
            <person name="Kawai M."/>
            <person name="Futagami T."/>
            <person name="Toyoda A."/>
            <person name="Takaki Y."/>
            <person name="Nishi S."/>
            <person name="Hori S."/>
            <person name="Arai W."/>
            <person name="Tsubouchi T."/>
            <person name="Morono Y."/>
            <person name="Uchiyama I."/>
            <person name="Ito T."/>
            <person name="Fujiyama A."/>
            <person name="Inagaki F."/>
            <person name="Takami H."/>
        </authorList>
    </citation>
    <scope>NUCLEOTIDE SEQUENCE</scope>
    <source>
        <strain evidence="2">Expedition CK06-06</strain>
    </source>
</reference>
<evidence type="ECO:0000313" key="2">
    <source>
        <dbReference type="EMBL" id="GAG61165.1"/>
    </source>
</evidence>
<keyword evidence="1" id="KW-1133">Transmembrane helix</keyword>
<accession>X0YXW1</accession>
<dbReference type="EMBL" id="BART01006308">
    <property type="protein sequence ID" value="GAG61165.1"/>
    <property type="molecule type" value="Genomic_DNA"/>
</dbReference>
<dbReference type="AlphaFoldDB" id="X0YXW1"/>